<dbReference type="PANTHER" id="PTHR30441:SF4">
    <property type="entry name" value="PROTEIN ASMA"/>
    <property type="match status" value="1"/>
</dbReference>
<feature type="region of interest" description="Disordered" evidence="1">
    <location>
        <begin position="592"/>
        <end position="619"/>
    </location>
</feature>
<dbReference type="RefSeq" id="WP_096485874.1">
    <property type="nucleotide sequence ID" value="NZ_AP014809.1"/>
</dbReference>
<dbReference type="GO" id="GO:0090313">
    <property type="term" value="P:regulation of protein targeting to membrane"/>
    <property type="evidence" value="ECO:0007669"/>
    <property type="project" value="TreeGrafter"/>
</dbReference>
<dbReference type="InterPro" id="IPR052894">
    <property type="entry name" value="AsmA-related"/>
</dbReference>
<organism evidence="3 4">
    <name type="scientific">Methylorubrum populi</name>
    <dbReference type="NCBI Taxonomy" id="223967"/>
    <lineage>
        <taxon>Bacteria</taxon>
        <taxon>Pseudomonadati</taxon>
        <taxon>Pseudomonadota</taxon>
        <taxon>Alphaproteobacteria</taxon>
        <taxon>Hyphomicrobiales</taxon>
        <taxon>Methylobacteriaceae</taxon>
        <taxon>Methylorubrum</taxon>
    </lineage>
</organism>
<dbReference type="AlphaFoldDB" id="A0A160PIL6"/>
<feature type="domain" description="AsmA" evidence="2">
    <location>
        <begin position="359"/>
        <end position="526"/>
    </location>
</feature>
<proteinExistence type="predicted"/>
<name>A0A160PIL6_9HYPH</name>
<gene>
    <name evidence="3" type="ORF">MPPM_3216</name>
</gene>
<evidence type="ECO:0000313" key="3">
    <source>
        <dbReference type="EMBL" id="BAU91821.1"/>
    </source>
</evidence>
<dbReference type="OrthoDB" id="8003028at2"/>
<evidence type="ECO:0000259" key="2">
    <source>
        <dbReference type="Pfam" id="PF05170"/>
    </source>
</evidence>
<dbReference type="PROSITE" id="PS51257">
    <property type="entry name" value="PROKAR_LIPOPROTEIN"/>
    <property type="match status" value="1"/>
</dbReference>
<reference evidence="3 4" key="1">
    <citation type="journal article" date="2016" name="Genome Announc.">
        <title>Complete Genome Sequence of Methylobacterium populi P-1M, Isolated from Pink-Pigmented Household Biofilm.</title>
        <authorList>
            <person name="Morohoshi T."/>
            <person name="Ikeda T."/>
        </authorList>
    </citation>
    <scope>NUCLEOTIDE SEQUENCE [LARGE SCALE GENOMIC DNA]</scope>
    <source>
        <strain evidence="3 4">P-1M</strain>
    </source>
</reference>
<dbReference type="GO" id="GO:0005886">
    <property type="term" value="C:plasma membrane"/>
    <property type="evidence" value="ECO:0007669"/>
    <property type="project" value="TreeGrafter"/>
</dbReference>
<dbReference type="InterPro" id="IPR007844">
    <property type="entry name" value="AsmA"/>
</dbReference>
<dbReference type="PANTHER" id="PTHR30441">
    <property type="entry name" value="DUF748 DOMAIN-CONTAINING PROTEIN"/>
    <property type="match status" value="1"/>
</dbReference>
<evidence type="ECO:0000256" key="1">
    <source>
        <dbReference type="SAM" id="MobiDB-lite"/>
    </source>
</evidence>
<accession>A0A160PIL6</accession>
<dbReference type="Pfam" id="PF05170">
    <property type="entry name" value="AsmA"/>
    <property type="match status" value="1"/>
</dbReference>
<dbReference type="Proteomes" id="UP000218288">
    <property type="component" value="Chromosome"/>
</dbReference>
<sequence>MSLRRTLSALGLGLLATALVAACLPWSIEAPNVARFVSRALQQSWGVTLAARGRTEVVLLPLPRIVFRDIRLNEGDAAGPVLASGGNLSLQLGPAALLLGRVEVDSLTLDGAEVMLPQNARDTRWSGATDRLTHSIAGEDGDRPRRIILARCSVTGPDPRDGTLRTARDVDLTISWPAWSESLAMTGGFRWSDGSTRITLAGLRPYTLLSGGESPFSVAVTWPTGSLNAEGRGSVRDGLRASGTGSLQTRSLHQTLALTGGGLALSPFVQDFSVEGSFEGGSGQVQFPTVTVRSDGNTLEGAGSATFGTGRTVVQATLAAENLNLSPLFAGVMRLTGFDHSDDAAGPTQSLDLRPFTGGDLDLRISAGNARIGPVQLTDLASSVLVREGGVEASLGRASLRGGIVKGRISFAADEGDAALTRVKAQGSFDRLDLGALLDDLGQSRWMLGATRGSLALEAAGHDAGALARSVSGRVALESEDGALSGLDLADVIHRGGTVAPGALARRNGRTPFERAAVTLLFADGVGEIVEGRLASRTLGASLNGRIALADRRFQARAEIQPRSNAAPDGAPPAATLFEIAGPWNAVSVRASADPHAGGHAGGDDASRRATPDLVRRPGADLPLGIRAYAPANASAGP</sequence>
<dbReference type="EMBL" id="AP014809">
    <property type="protein sequence ID" value="BAU91821.1"/>
    <property type="molecule type" value="Genomic_DNA"/>
</dbReference>
<evidence type="ECO:0000313" key="4">
    <source>
        <dbReference type="Proteomes" id="UP000218288"/>
    </source>
</evidence>
<feature type="compositionally biased region" description="Basic and acidic residues" evidence="1">
    <location>
        <begin position="602"/>
        <end position="619"/>
    </location>
</feature>
<protein>
    <submittedName>
        <fullName evidence="3">AsmA family protein</fullName>
    </submittedName>
</protein>